<dbReference type="AlphaFoldDB" id="A0A2W2AHP6"/>
<dbReference type="InterPro" id="IPR025665">
    <property type="entry name" value="Beta-barrel_OMP_2"/>
</dbReference>
<accession>A0A2W2AHP6</accession>
<dbReference type="OrthoDB" id="1011748at2"/>
<sequence>MEMIVMKKIICLFGIGLMGISATKAQHISLGPEAGLNLYSISERFDGSKESNRLIPGFKIGGVVDFGLTRHFSIQPGMFFTTKGAVDKSTDYTTVGATTTSVTTRDQLWLNYFEVPVNFLYKSNYSHTGRFFAGGGPYMAALLGGKIKNERTRTVSNDNGTTTNHTSNTYSVNIGNNPNTDDIRGGDVGINMQCGYEFRSGLLLRYNLGLGIANVMPAGDADNSMHNIGMSFTVGYLFRVH</sequence>
<dbReference type="Proteomes" id="UP000248745">
    <property type="component" value="Unassembled WGS sequence"/>
</dbReference>
<evidence type="ECO:0000259" key="1">
    <source>
        <dbReference type="Pfam" id="PF13568"/>
    </source>
</evidence>
<evidence type="ECO:0000313" key="2">
    <source>
        <dbReference type="EMBL" id="PZF73072.1"/>
    </source>
</evidence>
<gene>
    <name evidence="2" type="ORF">DN068_09365</name>
</gene>
<dbReference type="Pfam" id="PF13568">
    <property type="entry name" value="OMP_b-brl_2"/>
    <property type="match status" value="1"/>
</dbReference>
<dbReference type="EMBL" id="QKTW01000015">
    <property type="protein sequence ID" value="PZF73072.1"/>
    <property type="molecule type" value="Genomic_DNA"/>
</dbReference>
<keyword evidence="3" id="KW-1185">Reference proteome</keyword>
<proteinExistence type="predicted"/>
<comment type="caution">
    <text evidence="2">The sequence shown here is derived from an EMBL/GenBank/DDBJ whole genome shotgun (WGS) entry which is preliminary data.</text>
</comment>
<evidence type="ECO:0000313" key="3">
    <source>
        <dbReference type="Proteomes" id="UP000248745"/>
    </source>
</evidence>
<protein>
    <recommendedName>
        <fullName evidence="1">Outer membrane protein beta-barrel domain-containing protein</fullName>
    </recommendedName>
</protein>
<name>A0A2W2AHP6_9BACT</name>
<organism evidence="2 3">
    <name type="scientific">Taibaiella soli</name>
    <dbReference type="NCBI Taxonomy" id="1649169"/>
    <lineage>
        <taxon>Bacteria</taxon>
        <taxon>Pseudomonadati</taxon>
        <taxon>Bacteroidota</taxon>
        <taxon>Chitinophagia</taxon>
        <taxon>Chitinophagales</taxon>
        <taxon>Chitinophagaceae</taxon>
        <taxon>Taibaiella</taxon>
    </lineage>
</organism>
<reference evidence="2 3" key="1">
    <citation type="submission" date="2018-06" db="EMBL/GenBank/DDBJ databases">
        <title>Mucibacter soli gen. nov., sp. nov., a new member of the family Chitinophagaceae producing mucin.</title>
        <authorList>
            <person name="Kim M.-K."/>
            <person name="Park S."/>
            <person name="Kim T.-S."/>
            <person name="Joung Y."/>
            <person name="Han J.-H."/>
            <person name="Kim S.B."/>
        </authorList>
    </citation>
    <scope>NUCLEOTIDE SEQUENCE [LARGE SCALE GENOMIC DNA]</scope>
    <source>
        <strain evidence="2 3">R1-15</strain>
    </source>
</reference>
<feature type="domain" description="Outer membrane protein beta-barrel" evidence="1">
    <location>
        <begin position="25"/>
        <end position="210"/>
    </location>
</feature>